<dbReference type="EMBL" id="JBHMBW010000068">
    <property type="protein sequence ID" value="MFB9629839.1"/>
    <property type="molecule type" value="Genomic_DNA"/>
</dbReference>
<dbReference type="GO" id="GO:0016301">
    <property type="term" value="F:kinase activity"/>
    <property type="evidence" value="ECO:0007669"/>
    <property type="project" value="UniProtKB-KW"/>
</dbReference>
<dbReference type="Gene3D" id="2.130.10.10">
    <property type="entry name" value="YVTN repeat-like/Quinoprotein amine dehydrogenase"/>
    <property type="match status" value="1"/>
</dbReference>
<accession>A0ABV5SE36</accession>
<feature type="region of interest" description="Disordered" evidence="5">
    <location>
        <begin position="323"/>
        <end position="351"/>
    </location>
</feature>
<keyword evidence="2" id="KW-0547">Nucleotide-binding</keyword>
<dbReference type="RefSeq" id="WP_344984400.1">
    <property type="nucleotide sequence ID" value="NZ_BAAAXV010000001.1"/>
</dbReference>
<evidence type="ECO:0000313" key="8">
    <source>
        <dbReference type="EMBL" id="MFB9629839.1"/>
    </source>
</evidence>
<keyword evidence="6" id="KW-0812">Transmembrane</keyword>
<evidence type="ECO:0000313" key="9">
    <source>
        <dbReference type="Proteomes" id="UP001589532"/>
    </source>
</evidence>
<sequence length="650" mass="70105">MPSSAPLMSGDPQRFGDLELLGRLGEGGQGVVYLARTSEGAHVAVKWLRRDQSDDAVSVGRFLREAEVARSVAPFCTAAVLGTGVELDRPYIVSEFVQGSSLQQIVQEDGPRTGPALDRLAIGTATALAAIHQAGIVHRDFKPANVIVGPDGPRVIDFGIARALDATSTFSDTPVGTPAYMSPEQIMGHTVGPASDMFAWAGMMVFASSGRAPFSNDALQPVINRVLNCPPDLGLLEEPLREVVQRCLSKDPAQRLTAEQVIKRLLGYPVPDSSLLLWGAKEAAPTDRSHVKRTKSRRPVVIGVTAAVALMLVLAGAAVLSPALRNNPPKAGPTTAAPKETAQAPRPAPSKITLPGGAITLYEQPSDPITLTAYEIYNKNLDDDVDYARQSRHGPFEKYPGNWESMVSPDGRYLAGRSQYYTSDDYDSVLITDRRSGSSFRVKTVREPLVSPIRGWSKDGSKVLLDIEKKVKGKKGADWITLGFAIVDVAGAKVSVVDVPDTSIQAGSFGWDGDGQGVVIVYGDDQGLRLFDASGKRTRDIPGVGSPAAGTRRVFSPSGKMFVTDCPRKADGDHCIWDTATGRRIRTFSSDCDKVLGWYDEAHLYCWELDNHASRSEVRVVAFDGKLVRKLLEVPEELDFTPYFTPSASS</sequence>
<comment type="caution">
    <text evidence="8">The sequence shown here is derived from an EMBL/GenBank/DDBJ whole genome shotgun (WGS) entry which is preliminary data.</text>
</comment>
<dbReference type="PANTHER" id="PTHR43289">
    <property type="entry name" value="MITOGEN-ACTIVATED PROTEIN KINASE KINASE KINASE 20-RELATED"/>
    <property type="match status" value="1"/>
</dbReference>
<feature type="compositionally biased region" description="Low complexity" evidence="5">
    <location>
        <begin position="328"/>
        <end position="342"/>
    </location>
</feature>
<reference evidence="8 9" key="1">
    <citation type="submission" date="2024-09" db="EMBL/GenBank/DDBJ databases">
        <authorList>
            <person name="Sun Q."/>
            <person name="Mori K."/>
        </authorList>
    </citation>
    <scope>NUCLEOTIDE SEQUENCE [LARGE SCALE GENOMIC DNA]</scope>
    <source>
        <strain evidence="8 9">JCM 3143</strain>
    </source>
</reference>
<dbReference type="SUPFAM" id="SSF50960">
    <property type="entry name" value="TolB, C-terminal domain"/>
    <property type="match status" value="1"/>
</dbReference>
<keyword evidence="1" id="KW-0808">Transferase</keyword>
<dbReference type="Gene3D" id="3.30.200.20">
    <property type="entry name" value="Phosphorylase Kinase, domain 1"/>
    <property type="match status" value="1"/>
</dbReference>
<dbReference type="Gene3D" id="1.10.510.10">
    <property type="entry name" value="Transferase(Phosphotransferase) domain 1"/>
    <property type="match status" value="1"/>
</dbReference>
<dbReference type="SUPFAM" id="SSF56112">
    <property type="entry name" value="Protein kinase-like (PK-like)"/>
    <property type="match status" value="1"/>
</dbReference>
<dbReference type="InterPro" id="IPR008271">
    <property type="entry name" value="Ser/Thr_kinase_AS"/>
</dbReference>
<evidence type="ECO:0000256" key="1">
    <source>
        <dbReference type="ARBA" id="ARBA00022679"/>
    </source>
</evidence>
<feature type="transmembrane region" description="Helical" evidence="6">
    <location>
        <begin position="300"/>
        <end position="320"/>
    </location>
</feature>
<evidence type="ECO:0000256" key="4">
    <source>
        <dbReference type="ARBA" id="ARBA00022840"/>
    </source>
</evidence>
<keyword evidence="9" id="KW-1185">Reference proteome</keyword>
<keyword evidence="6" id="KW-1133">Transmembrane helix</keyword>
<dbReference type="InterPro" id="IPR000719">
    <property type="entry name" value="Prot_kinase_dom"/>
</dbReference>
<proteinExistence type="predicted"/>
<dbReference type="CDD" id="cd14014">
    <property type="entry name" value="STKc_PknB_like"/>
    <property type="match status" value="1"/>
</dbReference>
<dbReference type="PROSITE" id="PS00108">
    <property type="entry name" value="PROTEIN_KINASE_ST"/>
    <property type="match status" value="1"/>
</dbReference>
<protein>
    <submittedName>
        <fullName evidence="8">Protein kinase</fullName>
    </submittedName>
</protein>
<dbReference type="InterPro" id="IPR015943">
    <property type="entry name" value="WD40/YVTN_repeat-like_dom_sf"/>
</dbReference>
<evidence type="ECO:0000256" key="6">
    <source>
        <dbReference type="SAM" id="Phobius"/>
    </source>
</evidence>
<keyword evidence="4" id="KW-0067">ATP-binding</keyword>
<organism evidence="8 9">
    <name type="scientific">Nonomuraea helvata</name>
    <dbReference type="NCBI Taxonomy" id="37484"/>
    <lineage>
        <taxon>Bacteria</taxon>
        <taxon>Bacillati</taxon>
        <taxon>Actinomycetota</taxon>
        <taxon>Actinomycetes</taxon>
        <taxon>Streptosporangiales</taxon>
        <taxon>Streptosporangiaceae</taxon>
        <taxon>Nonomuraea</taxon>
    </lineage>
</organism>
<dbReference type="Pfam" id="PF00069">
    <property type="entry name" value="Pkinase"/>
    <property type="match status" value="1"/>
</dbReference>
<evidence type="ECO:0000256" key="2">
    <source>
        <dbReference type="ARBA" id="ARBA00022741"/>
    </source>
</evidence>
<dbReference type="InterPro" id="IPR011009">
    <property type="entry name" value="Kinase-like_dom_sf"/>
</dbReference>
<dbReference type="PANTHER" id="PTHR43289:SF34">
    <property type="entry name" value="SERINE_THREONINE-PROTEIN KINASE YBDM-RELATED"/>
    <property type="match status" value="1"/>
</dbReference>
<keyword evidence="6" id="KW-0472">Membrane</keyword>
<gene>
    <name evidence="8" type="ORF">ACFFSA_42795</name>
</gene>
<evidence type="ECO:0000259" key="7">
    <source>
        <dbReference type="PROSITE" id="PS50011"/>
    </source>
</evidence>
<evidence type="ECO:0000256" key="5">
    <source>
        <dbReference type="SAM" id="MobiDB-lite"/>
    </source>
</evidence>
<name>A0ABV5SE36_9ACTN</name>
<evidence type="ECO:0000256" key="3">
    <source>
        <dbReference type="ARBA" id="ARBA00022777"/>
    </source>
</evidence>
<dbReference type="Proteomes" id="UP001589532">
    <property type="component" value="Unassembled WGS sequence"/>
</dbReference>
<dbReference type="PROSITE" id="PS50011">
    <property type="entry name" value="PROTEIN_KINASE_DOM"/>
    <property type="match status" value="1"/>
</dbReference>
<feature type="domain" description="Protein kinase" evidence="7">
    <location>
        <begin position="18"/>
        <end position="271"/>
    </location>
</feature>
<keyword evidence="3 8" id="KW-0418">Kinase</keyword>